<dbReference type="EMBL" id="QLMD01000001">
    <property type="protein sequence ID" value="RAK01759.1"/>
    <property type="molecule type" value="Genomic_DNA"/>
</dbReference>
<dbReference type="Gene3D" id="3.75.10.10">
    <property type="entry name" value="L-arginine/glycine Amidinotransferase, Chain A"/>
    <property type="match status" value="1"/>
</dbReference>
<accession>A0A327X528</accession>
<organism evidence="2 4">
    <name type="scientific">Aliidiomarina maris</name>
    <dbReference type="NCBI Taxonomy" id="531312"/>
    <lineage>
        <taxon>Bacteria</taxon>
        <taxon>Pseudomonadati</taxon>
        <taxon>Pseudomonadota</taxon>
        <taxon>Gammaproteobacteria</taxon>
        <taxon>Alteromonadales</taxon>
        <taxon>Idiomarinaceae</taxon>
        <taxon>Aliidiomarina</taxon>
    </lineage>
</organism>
<dbReference type="Proteomes" id="UP000287865">
    <property type="component" value="Unassembled WGS sequence"/>
</dbReference>
<proteinExistence type="predicted"/>
<dbReference type="SUPFAM" id="SSF55909">
    <property type="entry name" value="Pentein"/>
    <property type="match status" value="1"/>
</dbReference>
<dbReference type="PANTHER" id="PTHR31377">
    <property type="entry name" value="AGMATINE DEIMINASE-RELATED"/>
    <property type="match status" value="1"/>
</dbReference>
<reference evidence="2 4" key="2">
    <citation type="submission" date="2018-06" db="EMBL/GenBank/DDBJ databases">
        <title>Genomic Encyclopedia of Type Strains, Phase III (KMG-III): the genomes of soil and plant-associated and newly described type strains.</title>
        <authorList>
            <person name="Whitman W."/>
        </authorList>
    </citation>
    <scope>NUCLEOTIDE SEQUENCE [LARGE SCALE GENOMIC DNA]</scope>
    <source>
        <strain evidence="2 4">CGMCC 1.15366</strain>
    </source>
</reference>
<evidence type="ECO:0000313" key="2">
    <source>
        <dbReference type="EMBL" id="RAK01759.1"/>
    </source>
</evidence>
<dbReference type="InterPro" id="IPR007466">
    <property type="entry name" value="Peptidyl-Arg-deiminase_porph"/>
</dbReference>
<sequence length="348" mass="38080">MDVLLPEWSPRRALVLRWPTRNDIWPYQAQAAQAATLTLLSSLAPLMAARDIQLQLEVVPEPTERFAALRQQLPSSIDMVPSGYADIWIRDCAPFYLGDPTSGDASATIVTDFNGWAGLDTDFQYDIQARTELCRRFQLNPQHLPIVLEGGSLHTNGQGLIVYVASSVLDRRRNPELTTAEFESVLREYFGAKTIIRLPQGLQSDETGGHADNLLAFLSPTQCVLSMPASGHIDYAQAVSYQRMLEQAGMDVMPVAQPALNLSAEEADSIVRREGVMSREAGMPLTASYTNGIRIADIYVVPQFGVPEDAQVLAQLRARCPDLTLVPAPARDILVGGGGWHCASHAVV</sequence>
<dbReference type="GO" id="GO:0009446">
    <property type="term" value="P:putrescine biosynthetic process"/>
    <property type="evidence" value="ECO:0007669"/>
    <property type="project" value="InterPro"/>
</dbReference>
<evidence type="ECO:0000256" key="1">
    <source>
        <dbReference type="ARBA" id="ARBA00022801"/>
    </source>
</evidence>
<dbReference type="GO" id="GO:0004668">
    <property type="term" value="F:protein-arginine deiminase activity"/>
    <property type="evidence" value="ECO:0007669"/>
    <property type="project" value="InterPro"/>
</dbReference>
<dbReference type="EMBL" id="PIPK01000001">
    <property type="protein sequence ID" value="RUO28574.1"/>
    <property type="molecule type" value="Genomic_DNA"/>
</dbReference>
<evidence type="ECO:0000313" key="5">
    <source>
        <dbReference type="Proteomes" id="UP000287865"/>
    </source>
</evidence>
<evidence type="ECO:0000313" key="4">
    <source>
        <dbReference type="Proteomes" id="UP000249203"/>
    </source>
</evidence>
<name>A0A327X528_9GAMM</name>
<gene>
    <name evidence="2" type="ORF">B0I24_101389</name>
    <name evidence="3" type="ORF">CWE07_01880</name>
</gene>
<dbReference type="PANTHER" id="PTHR31377:SF0">
    <property type="entry name" value="AGMATINE DEIMINASE-RELATED"/>
    <property type="match status" value="1"/>
</dbReference>
<evidence type="ECO:0000313" key="3">
    <source>
        <dbReference type="EMBL" id="RUO28574.1"/>
    </source>
</evidence>
<comment type="caution">
    <text evidence="2">The sequence shown here is derived from an EMBL/GenBank/DDBJ whole genome shotgun (WGS) entry which is preliminary data.</text>
</comment>
<dbReference type="Proteomes" id="UP000249203">
    <property type="component" value="Unassembled WGS sequence"/>
</dbReference>
<dbReference type="Pfam" id="PF04371">
    <property type="entry name" value="PAD_porph"/>
    <property type="match status" value="1"/>
</dbReference>
<dbReference type="GO" id="GO:0047632">
    <property type="term" value="F:agmatine deiminase activity"/>
    <property type="evidence" value="ECO:0007669"/>
    <property type="project" value="TreeGrafter"/>
</dbReference>
<keyword evidence="5" id="KW-1185">Reference proteome</keyword>
<dbReference type="AlphaFoldDB" id="A0A327X528"/>
<protein>
    <submittedName>
        <fullName evidence="2">Agmatine deiminase</fullName>
    </submittedName>
</protein>
<dbReference type="OrthoDB" id="9808013at2"/>
<dbReference type="RefSeq" id="WP_111568229.1">
    <property type="nucleotide sequence ID" value="NZ_PIPK01000001.1"/>
</dbReference>
<reference evidence="3 5" key="1">
    <citation type="journal article" date="2018" name="Front. Microbiol.">
        <title>Genome-Based Analysis Reveals the Taxonomy and Diversity of the Family Idiomarinaceae.</title>
        <authorList>
            <person name="Liu Y."/>
            <person name="Lai Q."/>
            <person name="Shao Z."/>
        </authorList>
    </citation>
    <scope>NUCLEOTIDE SEQUENCE [LARGE SCALE GENOMIC DNA]</scope>
    <source>
        <strain evidence="3 5">CF12-14</strain>
    </source>
</reference>
<keyword evidence="1" id="KW-0378">Hydrolase</keyword>